<feature type="repeat" description="TPR" evidence="1">
    <location>
        <begin position="813"/>
        <end position="846"/>
    </location>
</feature>
<protein>
    <submittedName>
        <fullName evidence="3">CHAT domain-containing protein</fullName>
    </submittedName>
</protein>
<evidence type="ECO:0000313" key="4">
    <source>
        <dbReference type="Proteomes" id="UP000326678"/>
    </source>
</evidence>
<keyword evidence="4" id="KW-1185">Reference proteome</keyword>
<dbReference type="InterPro" id="IPR019734">
    <property type="entry name" value="TPR_rpt"/>
</dbReference>
<dbReference type="RefSeq" id="WP_152588734.1">
    <property type="nucleotide sequence ID" value="NZ_CP045226.1"/>
</dbReference>
<dbReference type="InterPro" id="IPR024983">
    <property type="entry name" value="CHAT_dom"/>
</dbReference>
<dbReference type="InterPro" id="IPR011990">
    <property type="entry name" value="TPR-like_helical_dom_sf"/>
</dbReference>
<feature type="repeat" description="TPR" evidence="1">
    <location>
        <begin position="932"/>
        <end position="965"/>
    </location>
</feature>
<dbReference type="InterPro" id="IPR027417">
    <property type="entry name" value="P-loop_NTPase"/>
</dbReference>
<dbReference type="Proteomes" id="UP000326678">
    <property type="component" value="Chromosome Gxm1"/>
</dbReference>
<proteinExistence type="predicted"/>
<dbReference type="SUPFAM" id="SSF52540">
    <property type="entry name" value="P-loop containing nucleoside triphosphate hydrolases"/>
    <property type="match status" value="1"/>
</dbReference>
<feature type="repeat" description="TPR" evidence="1">
    <location>
        <begin position="1052"/>
        <end position="1085"/>
    </location>
</feature>
<dbReference type="PROSITE" id="PS50005">
    <property type="entry name" value="TPR"/>
    <property type="match status" value="3"/>
</dbReference>
<organism evidence="3 4">
    <name type="scientific">Nostoc sphaeroides CCNUC1</name>
    <dbReference type="NCBI Taxonomy" id="2653204"/>
    <lineage>
        <taxon>Bacteria</taxon>
        <taxon>Bacillati</taxon>
        <taxon>Cyanobacteriota</taxon>
        <taxon>Cyanophyceae</taxon>
        <taxon>Nostocales</taxon>
        <taxon>Nostocaceae</taxon>
        <taxon>Nostoc</taxon>
    </lineage>
</organism>
<dbReference type="KEGG" id="nsh:GXM_02166"/>
<dbReference type="Gene3D" id="1.25.40.10">
    <property type="entry name" value="Tetratricopeptide repeat domain"/>
    <property type="match status" value="2"/>
</dbReference>
<keyword evidence="1" id="KW-0802">TPR repeat</keyword>
<dbReference type="Pfam" id="PF13424">
    <property type="entry name" value="TPR_12"/>
    <property type="match status" value="4"/>
</dbReference>
<name>A0A5P8VWG2_9NOSO</name>
<feature type="domain" description="CHAT" evidence="2">
    <location>
        <begin position="106"/>
        <end position="352"/>
    </location>
</feature>
<dbReference type="EMBL" id="CP045226">
    <property type="protein sequence ID" value="QFS44691.1"/>
    <property type="molecule type" value="Genomic_DNA"/>
</dbReference>
<dbReference type="SMART" id="SM00028">
    <property type="entry name" value="TPR"/>
    <property type="match status" value="9"/>
</dbReference>
<dbReference type="PANTHER" id="PTHR10098:SF108">
    <property type="entry name" value="TETRATRICOPEPTIDE REPEAT PROTEIN 28"/>
    <property type="match status" value="1"/>
</dbReference>
<accession>A0A5P8VWG2</accession>
<sequence length="1314" mass="146854">MPLNFTFALSQQQTFELRCNYGSRRLNKTELAALIDLCEQNYYPRRTDNLHDLERLGRRLYQWLDGNEGWLRRALNEADEQTILLDLIQTSEAQGLNPETERVALGLGHLPWELLHTVGGFLLEREDISVLLVRCVQQRQTQVIGVQNRPLRLLFMATSPEDPRVPPLGFEQEEANILQATKDQPLALIVEESGSVAELANLVKSYTEDYFDVFHLTGHGIIYTKKDYGSLLSTGRTLPDNTPCFITEDEVGNMQLTTVNDLAKAFRGRWPRVTFLSGCHTGQVANKGTVPSMAQALVKAGAGIVLGWARPVYDRTGIVAAQALYQALATGATVEEAVKAAQQEMIDQECTDWHLLRIYRDTRPINQLVTALRTRNRERLTFTPSEQEFLDENNQVKVASQFEFVGRRRPLQRCLKALGETSDQIGVFIAGMGGLGKSTLAARLCTRVQMQRSNFARVVLIGPLDEIGLLNKLSNKYERFADVPALLNEPKVSLKGRLQNFFEAIEKQHKQPLLLVLDDFEQNIPIANVEDGSLRMTAEAYEILRAICAALADNRAESRLIVTCRYLKAETLPPHRLHLESLAGMSRSDIDKICFPLDKDVRQQLRTQRIIHIADGNPRLLKWLLEVIQQPGIAADELLNRLEATEQKFRENILAQTLLDALELEERKFLARLSVFYLPVTVEIINAICPSASFLQKLVSLNLVESATTHANQPANYRVTTILESLLQPVLSEEELQVTRQQAVRKIYQVWCEESNSKTEAEELEIIRLGLLAREKEIAVSVGHRIANHWVNNSRFVEALDLYEQILAVFQDYRILRTIGRAEEFLGSVQEAATHYQQALDLCPEDDLRGKAVPLINIAGVIADQGDIPRAIALWEQSLEILEQIGDVQGKATILNNMALVMAQKGDRPRAIAFWEQSLEIFEQIGDVQGKATILNNMAEVIAHQGDIPRAMALYEQALEISEQTGNVINKAHTFRNMTLVIAQQGDIARAIILSQQALEISEQIGDVKGKAHTLNNMAGVIAQQGDIARALVLSHQALEILEQIGDVQGKVVALNHMALEIAQQGDIARAITLYEQALEISEQTGNVKDKAPTLNNMAEVIAQQGDIPKAIALWEQSLEISEQIGDVKLKATTLNNMAQVFAQQGDIPKAIALYEQVVSTLAQISAYSDLVTVLSNLGVTDESNGLVYLAQAIWLTLRIQAPLGQTIQLIRALYNKVPQGDELKAVLGATAMFFCKLRGEGHPQLEKLQEDSFKIILGAANAKGIETQEAFDNWFTQQRLNDPEYFLPRLNQRLEEIVGDGWLFDRSQVSTGA</sequence>
<reference evidence="3 4" key="1">
    <citation type="submission" date="2019-10" db="EMBL/GenBank/DDBJ databases">
        <title>Genomic and transcriptomic insights into the perfect genentic adaptation of a filamentous nitrogen-fixing cyanobacterium to rice fields.</title>
        <authorList>
            <person name="Chen Z."/>
        </authorList>
    </citation>
    <scope>NUCLEOTIDE SEQUENCE [LARGE SCALE GENOMIC DNA]</scope>
    <source>
        <strain evidence="3">CCNUC1</strain>
    </source>
</reference>
<dbReference type="Gene3D" id="3.40.50.300">
    <property type="entry name" value="P-loop containing nucleotide triphosphate hydrolases"/>
    <property type="match status" value="1"/>
</dbReference>
<gene>
    <name evidence="3" type="ORF">GXM_02166</name>
</gene>
<evidence type="ECO:0000256" key="1">
    <source>
        <dbReference type="PROSITE-ProRule" id="PRU00339"/>
    </source>
</evidence>
<evidence type="ECO:0000259" key="2">
    <source>
        <dbReference type="Pfam" id="PF12770"/>
    </source>
</evidence>
<dbReference type="Pfam" id="PF12770">
    <property type="entry name" value="CHAT"/>
    <property type="match status" value="1"/>
</dbReference>
<dbReference type="PANTHER" id="PTHR10098">
    <property type="entry name" value="RAPSYN-RELATED"/>
    <property type="match status" value="1"/>
</dbReference>
<evidence type="ECO:0000313" key="3">
    <source>
        <dbReference type="EMBL" id="QFS44691.1"/>
    </source>
</evidence>
<dbReference type="Pfam" id="PF13432">
    <property type="entry name" value="TPR_16"/>
    <property type="match status" value="1"/>
</dbReference>
<dbReference type="SUPFAM" id="SSF48452">
    <property type="entry name" value="TPR-like"/>
    <property type="match status" value="2"/>
</dbReference>